<reference evidence="7 8" key="1">
    <citation type="submission" date="2018-12" db="EMBL/GenBank/DDBJ databases">
        <title>Genome Sequence of Candidatus Viridilinea halotolerans isolated from saline sulfide-rich spring.</title>
        <authorList>
            <person name="Grouzdev D.S."/>
            <person name="Burganskaya E.I."/>
            <person name="Krutkina M.S."/>
            <person name="Sukhacheva M.V."/>
            <person name="Gorlenko V.M."/>
        </authorList>
    </citation>
    <scope>NUCLEOTIDE SEQUENCE [LARGE SCALE GENOMIC DNA]</scope>
    <source>
        <strain evidence="7">Chok-6</strain>
    </source>
</reference>
<dbReference type="EMBL" id="RSAS01000372">
    <property type="protein sequence ID" value="RRR72826.1"/>
    <property type="molecule type" value="Genomic_DNA"/>
</dbReference>
<dbReference type="InterPro" id="IPR000086">
    <property type="entry name" value="NUDIX_hydrolase_dom"/>
</dbReference>
<dbReference type="CDD" id="cd18886">
    <property type="entry name" value="NUDIX_MutT_Nudt1"/>
    <property type="match status" value="1"/>
</dbReference>
<proteinExistence type="inferred from homology"/>
<feature type="domain" description="Nudix hydrolase" evidence="6">
    <location>
        <begin position="4"/>
        <end position="139"/>
    </location>
</feature>
<evidence type="ECO:0000313" key="8">
    <source>
        <dbReference type="Proteomes" id="UP000280307"/>
    </source>
</evidence>
<dbReference type="PANTHER" id="PTHR43758">
    <property type="entry name" value="7,8-DIHYDRO-8-OXOGUANINE TRIPHOSPHATASE"/>
    <property type="match status" value="1"/>
</dbReference>
<dbReference type="PRINTS" id="PR01402">
    <property type="entry name" value="MUTATORMUTX"/>
</dbReference>
<comment type="similarity">
    <text evidence="2">Belongs to the Nudix hydrolase family.</text>
</comment>
<dbReference type="PANTHER" id="PTHR43758:SF2">
    <property type="entry name" value="OXIDIZED PURINE NUCLEOSIDE TRIPHOSPHATE HYDROLASE"/>
    <property type="match status" value="1"/>
</dbReference>
<dbReference type="Gene3D" id="3.90.79.10">
    <property type="entry name" value="Nucleoside Triphosphate Pyrophosphohydrolase"/>
    <property type="match status" value="1"/>
</dbReference>
<dbReference type="GO" id="GO:0046872">
    <property type="term" value="F:metal ion binding"/>
    <property type="evidence" value="ECO:0007669"/>
    <property type="project" value="UniProtKB-KW"/>
</dbReference>
<name>A0A426U0Y2_9CHLR</name>
<evidence type="ECO:0000313" key="7">
    <source>
        <dbReference type="EMBL" id="RRR72826.1"/>
    </source>
</evidence>
<dbReference type="Pfam" id="PF00293">
    <property type="entry name" value="NUDIX"/>
    <property type="match status" value="1"/>
</dbReference>
<evidence type="ECO:0000256" key="4">
    <source>
        <dbReference type="ARBA" id="ARBA00022801"/>
    </source>
</evidence>
<evidence type="ECO:0000259" key="6">
    <source>
        <dbReference type="PROSITE" id="PS51462"/>
    </source>
</evidence>
<evidence type="ECO:0000256" key="2">
    <source>
        <dbReference type="ARBA" id="ARBA00005582"/>
    </source>
</evidence>
<keyword evidence="3" id="KW-0479">Metal-binding</keyword>
<dbReference type="PROSITE" id="PS51462">
    <property type="entry name" value="NUDIX"/>
    <property type="match status" value="1"/>
</dbReference>
<evidence type="ECO:0000256" key="1">
    <source>
        <dbReference type="ARBA" id="ARBA00001946"/>
    </source>
</evidence>
<keyword evidence="5" id="KW-0460">Magnesium</keyword>
<dbReference type="AlphaFoldDB" id="A0A426U0Y2"/>
<dbReference type="InterPro" id="IPR003562">
    <property type="entry name" value="Mutator_MutX_prot"/>
</dbReference>
<sequence>MPYTPIVATLGYVLSPDGERVLLVHRNARPDDQHLGKYNGLGGKLNPDEDVVACMRRELREEAQLAALDLTLRGTISWPGFGKQGEDWLGFLFLIRRFSGAPPPQNEEGRLEWVAVAQLVAGDLPIWPGDKLFLPLVFNGDPRQFHGVMPYRDGQPVGWSYSWV</sequence>
<protein>
    <submittedName>
        <fullName evidence="7">8-oxo-dGTP diphosphatase</fullName>
    </submittedName>
</protein>
<dbReference type="GO" id="GO:0006281">
    <property type="term" value="P:DNA repair"/>
    <property type="evidence" value="ECO:0007669"/>
    <property type="project" value="InterPro"/>
</dbReference>
<accession>A0A426U0Y2</accession>
<comment type="cofactor">
    <cofactor evidence="1">
        <name>Mg(2+)</name>
        <dbReference type="ChEBI" id="CHEBI:18420"/>
    </cofactor>
</comment>
<dbReference type="GO" id="GO:0005737">
    <property type="term" value="C:cytoplasm"/>
    <property type="evidence" value="ECO:0007669"/>
    <property type="project" value="TreeGrafter"/>
</dbReference>
<dbReference type="Proteomes" id="UP000280307">
    <property type="component" value="Unassembled WGS sequence"/>
</dbReference>
<comment type="caution">
    <text evidence="7">The sequence shown here is derived from an EMBL/GenBank/DDBJ whole genome shotgun (WGS) entry which is preliminary data.</text>
</comment>
<dbReference type="SUPFAM" id="SSF55811">
    <property type="entry name" value="Nudix"/>
    <property type="match status" value="1"/>
</dbReference>
<gene>
    <name evidence="7" type="ORF">EI684_09650</name>
</gene>
<dbReference type="GO" id="GO:0008413">
    <property type="term" value="F:8-oxo-7,8-dihydroguanosine triphosphate pyrophosphatase activity"/>
    <property type="evidence" value="ECO:0007669"/>
    <property type="project" value="InterPro"/>
</dbReference>
<evidence type="ECO:0000256" key="3">
    <source>
        <dbReference type="ARBA" id="ARBA00022723"/>
    </source>
</evidence>
<keyword evidence="4" id="KW-0378">Hydrolase</keyword>
<dbReference type="InterPro" id="IPR015797">
    <property type="entry name" value="NUDIX_hydrolase-like_dom_sf"/>
</dbReference>
<organism evidence="7 8">
    <name type="scientific">Candidatus Viridilinea halotolerans</name>
    <dbReference type="NCBI Taxonomy" id="2491704"/>
    <lineage>
        <taxon>Bacteria</taxon>
        <taxon>Bacillati</taxon>
        <taxon>Chloroflexota</taxon>
        <taxon>Chloroflexia</taxon>
        <taxon>Chloroflexales</taxon>
        <taxon>Chloroflexineae</taxon>
        <taxon>Oscillochloridaceae</taxon>
        <taxon>Candidatus Viridilinea</taxon>
    </lineage>
</organism>
<evidence type="ECO:0000256" key="5">
    <source>
        <dbReference type="ARBA" id="ARBA00022842"/>
    </source>
</evidence>